<reference evidence="1" key="1">
    <citation type="journal article" date="2014" name="Front. Microbiol.">
        <title>High frequency of phylogenetically diverse reductive dehalogenase-homologous genes in deep subseafloor sedimentary metagenomes.</title>
        <authorList>
            <person name="Kawai M."/>
            <person name="Futagami T."/>
            <person name="Toyoda A."/>
            <person name="Takaki Y."/>
            <person name="Nishi S."/>
            <person name="Hori S."/>
            <person name="Arai W."/>
            <person name="Tsubouchi T."/>
            <person name="Morono Y."/>
            <person name="Uchiyama I."/>
            <person name="Ito T."/>
            <person name="Fujiyama A."/>
            <person name="Inagaki F."/>
            <person name="Takami H."/>
        </authorList>
    </citation>
    <scope>NUCLEOTIDE SEQUENCE</scope>
    <source>
        <strain evidence="1">Expedition CK06-06</strain>
    </source>
</reference>
<proteinExistence type="predicted"/>
<dbReference type="InterPro" id="IPR011989">
    <property type="entry name" value="ARM-like"/>
</dbReference>
<comment type="caution">
    <text evidence="1">The sequence shown here is derived from an EMBL/GenBank/DDBJ whole genome shotgun (WGS) entry which is preliminary data.</text>
</comment>
<protein>
    <recommendedName>
        <fullName evidence="2">HEAT repeat domain-containing protein</fullName>
    </recommendedName>
</protein>
<gene>
    <name evidence="1" type="ORF">S03H2_13943</name>
</gene>
<evidence type="ECO:0008006" key="2">
    <source>
        <dbReference type="Google" id="ProtNLM"/>
    </source>
</evidence>
<sequence length="123" mass="13261">MVIKATENKESAVRIAALKALGKLGDTSTLDLLTQHAAKAVGEEQAAARNSLWGLKGADTDQTIIVNLIRKPDTAIQFELIQSIGERRINEGKSLLFDKIRSSNPKNRAAAIKALKEIAAPDD</sequence>
<dbReference type="EMBL" id="BARU01007068">
    <property type="protein sequence ID" value="GAH40854.1"/>
    <property type="molecule type" value="Genomic_DNA"/>
</dbReference>
<dbReference type="InterPro" id="IPR016024">
    <property type="entry name" value="ARM-type_fold"/>
</dbReference>
<accession>X1GGW2</accession>
<dbReference type="Gene3D" id="1.25.10.10">
    <property type="entry name" value="Leucine-rich Repeat Variant"/>
    <property type="match status" value="1"/>
</dbReference>
<evidence type="ECO:0000313" key="1">
    <source>
        <dbReference type="EMBL" id="GAH40854.1"/>
    </source>
</evidence>
<dbReference type="SUPFAM" id="SSF48371">
    <property type="entry name" value="ARM repeat"/>
    <property type="match status" value="1"/>
</dbReference>
<dbReference type="Pfam" id="PF13646">
    <property type="entry name" value="HEAT_2"/>
    <property type="match status" value="1"/>
</dbReference>
<name>X1GGW2_9ZZZZ</name>
<organism evidence="1">
    <name type="scientific">marine sediment metagenome</name>
    <dbReference type="NCBI Taxonomy" id="412755"/>
    <lineage>
        <taxon>unclassified sequences</taxon>
        <taxon>metagenomes</taxon>
        <taxon>ecological metagenomes</taxon>
    </lineage>
</organism>
<dbReference type="AlphaFoldDB" id="X1GGW2"/>
<feature type="non-terminal residue" evidence="1">
    <location>
        <position position="123"/>
    </location>
</feature>